<dbReference type="Pfam" id="PF01136">
    <property type="entry name" value="Peptidase_U32"/>
    <property type="match status" value="1"/>
</dbReference>
<organism evidence="2 3">
    <name type="scientific">Candidatus Merdiplasma excrementigallinarum</name>
    <dbReference type="NCBI Taxonomy" id="2840864"/>
    <lineage>
        <taxon>Bacteria</taxon>
        <taxon>Bacillati</taxon>
        <taxon>Bacillota</taxon>
        <taxon>Clostridia</taxon>
        <taxon>Lachnospirales</taxon>
        <taxon>Lachnospiraceae</taxon>
        <taxon>Lachnospiraceae incertae sedis</taxon>
        <taxon>Candidatus Merdiplasma</taxon>
    </lineage>
</organism>
<reference evidence="2" key="1">
    <citation type="submission" date="2020-10" db="EMBL/GenBank/DDBJ databases">
        <authorList>
            <person name="Gilroy R."/>
        </authorList>
    </citation>
    <scope>NUCLEOTIDE SEQUENCE</scope>
    <source>
        <strain evidence="2">ChiBcec6-7307</strain>
    </source>
</reference>
<comment type="caution">
    <text evidence="2">The sequence shown here is derived from an EMBL/GenBank/DDBJ whole genome shotgun (WGS) entry which is preliminary data.</text>
</comment>
<name>A0A9D1NZX0_9FIRM</name>
<dbReference type="PANTHER" id="PTHR30217:SF10">
    <property type="entry name" value="23S RRNA 5-HYDROXYCYTIDINE C2501 SYNTHASE"/>
    <property type="match status" value="1"/>
</dbReference>
<reference evidence="2" key="2">
    <citation type="journal article" date="2021" name="PeerJ">
        <title>Extensive microbial diversity within the chicken gut microbiome revealed by metagenomics and culture.</title>
        <authorList>
            <person name="Gilroy R."/>
            <person name="Ravi A."/>
            <person name="Getino M."/>
            <person name="Pursley I."/>
            <person name="Horton D.L."/>
            <person name="Alikhan N.F."/>
            <person name="Baker D."/>
            <person name="Gharbi K."/>
            <person name="Hall N."/>
            <person name="Watson M."/>
            <person name="Adriaenssens E.M."/>
            <person name="Foster-Nyarko E."/>
            <person name="Jarju S."/>
            <person name="Secka A."/>
            <person name="Antonio M."/>
            <person name="Oren A."/>
            <person name="Chaudhuri R.R."/>
            <person name="La Ragione R."/>
            <person name="Hildebrand F."/>
            <person name="Pallen M.J."/>
        </authorList>
    </citation>
    <scope>NUCLEOTIDE SEQUENCE</scope>
    <source>
        <strain evidence="2">ChiBcec6-7307</strain>
    </source>
</reference>
<evidence type="ECO:0000313" key="3">
    <source>
        <dbReference type="Proteomes" id="UP000886889"/>
    </source>
</evidence>
<evidence type="ECO:0000313" key="2">
    <source>
        <dbReference type="EMBL" id="HIV23492.1"/>
    </source>
</evidence>
<dbReference type="Proteomes" id="UP000886889">
    <property type="component" value="Unassembled WGS sequence"/>
</dbReference>
<dbReference type="AlphaFoldDB" id="A0A9D1NZX0"/>
<sequence length="819" mass="92186">MEKTERRKRQTELLAPGGSPESLKAAVNAGADAIYMGGRCFSARAYAQNADEGELLAAMDYCHIHDRKLYLTVNTLLKERELEGELYDYLLPLYEHGLDAVLVQDYGVLRFIRRNFPDLPIHASTQMTVMSGEGAGFLKRQGVTRVVPARELSLEEIREMHRQTGMEIECFVHGALCYSYSGQCLMSSMIGGRSGNRGRCAQPCRLPYRLWEGDKRLEGKGKYLLSLKDICTLSILPDLTEAGVCSFKIEGRMKRAEYAAGVTEIYRRYLDLYEKNGKEGYRVDEKDLHRLMDLYNRGGFSEGYYHIRQGKSMMSMERPNHQGTPGAKVERVRGGRMTLKALEELHRGDDLEPEGQLRDGKEARICTLGEDVKTGACFETNRLPGCREGDLLVRVRSRQMLERLQEQYIKNEIQEKIKGKFILHSQKKAILTVTCPRENGEVSCTAEGNIPSPARKLPLDRETVMRCLKQTGGTGFCFEELTADLEEGLFYSVQELKDLRRRALEELTRRVVAAGFRKAGGKVILSPEGTKEPMAAGPILTASVETAEQLEAVSREDKIDRIYVDCCMFLPSIRDQNPCVREKKEAFRRTVRLLHDRGKSCFLMLPPVWRSFVRRNFEAVFDRELLQTADGFLLRSGDQLGCLPAPDRGKQMIADAGIYTYNKEARLFLADLGIAADTMPLECSRAELAARGCHGSECIVYGRIPLMITAQCLALHTAGCRQKPGLLWLEDRKKIRFPVKRECGICSNVIYNSVPLDLFSCSEDIRELEPASCRLAFTVEDAGQVRQAAAAARSCILEGKRGREPMPGTTRGHFKRGVE</sequence>
<dbReference type="PROSITE" id="PS01276">
    <property type="entry name" value="PEPTIDASE_U32"/>
    <property type="match status" value="1"/>
</dbReference>
<dbReference type="EMBL" id="DVOS01000054">
    <property type="protein sequence ID" value="HIV23492.1"/>
    <property type="molecule type" value="Genomic_DNA"/>
</dbReference>
<dbReference type="InterPro" id="IPR020988">
    <property type="entry name" value="Pept_U32_collagenase"/>
</dbReference>
<proteinExistence type="predicted"/>
<dbReference type="InterPro" id="IPR051454">
    <property type="entry name" value="RNA/ubiquinone_mod_enzymes"/>
</dbReference>
<accession>A0A9D1NZX0</accession>
<evidence type="ECO:0000259" key="1">
    <source>
        <dbReference type="Pfam" id="PF12392"/>
    </source>
</evidence>
<dbReference type="PANTHER" id="PTHR30217">
    <property type="entry name" value="PEPTIDASE U32 FAMILY"/>
    <property type="match status" value="1"/>
</dbReference>
<dbReference type="Pfam" id="PF12392">
    <property type="entry name" value="DUF3656"/>
    <property type="match status" value="1"/>
</dbReference>
<protein>
    <submittedName>
        <fullName evidence="2">U32 family peptidase</fullName>
    </submittedName>
</protein>
<dbReference type="InterPro" id="IPR001539">
    <property type="entry name" value="Peptidase_U32"/>
</dbReference>
<feature type="domain" description="Peptidase U32 collagenase" evidence="1">
    <location>
        <begin position="394"/>
        <end position="510"/>
    </location>
</feature>
<gene>
    <name evidence="2" type="ORF">IAC80_06090</name>
</gene>